<name>A0A445CFD2_ARAHY</name>
<dbReference type="STRING" id="3818.A0A445CFD2"/>
<reference evidence="1 2" key="1">
    <citation type="submission" date="2019-01" db="EMBL/GenBank/DDBJ databases">
        <title>Sequencing of cultivated peanut Arachis hypogaea provides insights into genome evolution and oil improvement.</title>
        <authorList>
            <person name="Chen X."/>
        </authorList>
    </citation>
    <scope>NUCLEOTIDE SEQUENCE [LARGE SCALE GENOMIC DNA]</scope>
    <source>
        <strain evidence="2">cv. Fuhuasheng</strain>
        <tissue evidence="1">Leaves</tissue>
    </source>
</reference>
<dbReference type="EMBL" id="SDMP01000007">
    <property type="protein sequence ID" value="RYR49634.1"/>
    <property type="molecule type" value="Genomic_DNA"/>
</dbReference>
<dbReference type="PANTHER" id="PTHR48040:SF12">
    <property type="entry name" value="ABC TRANSPORTER G FAMILY MEMBER 32-LIKE ISOFORM X1"/>
    <property type="match status" value="1"/>
</dbReference>
<sequence length="338" mass="36658">MGLMSPFLNCFVATSSSSAQVSDYGEGQCSDGSKSSASSSEKPKSKSSKVPIVVSYFPHCPRLIELYSHSTQIKRASSSLCPRAASSLRCTSFFRRCRNRSRLTISLCHPLRRTSSLRRRSCRVYSLVAIIAEPYLPLLSRLLPSSPSSHELPSPPLSSYLLSSLTSATANRRSSSSTGSGITALILIQIAFVAPICHVGRMFSLSAGNHMTGAVNAASGSAYTEFGNTKLPHIPLMYAQNSASVNEFIGQSWTPGIRQYLIILPTIPCHPRKAFQTRRNGSPISTSFHGFQQYQLLCGCPFGIQEERMQLLVNITGAFRPRVLTALVGVCGAGKTIR</sequence>
<accession>A0A445CFD2</accession>
<proteinExistence type="predicted"/>
<dbReference type="AlphaFoldDB" id="A0A445CFD2"/>
<organism evidence="1 2">
    <name type="scientific">Arachis hypogaea</name>
    <name type="common">Peanut</name>
    <dbReference type="NCBI Taxonomy" id="3818"/>
    <lineage>
        <taxon>Eukaryota</taxon>
        <taxon>Viridiplantae</taxon>
        <taxon>Streptophyta</taxon>
        <taxon>Embryophyta</taxon>
        <taxon>Tracheophyta</taxon>
        <taxon>Spermatophyta</taxon>
        <taxon>Magnoliopsida</taxon>
        <taxon>eudicotyledons</taxon>
        <taxon>Gunneridae</taxon>
        <taxon>Pentapetalae</taxon>
        <taxon>rosids</taxon>
        <taxon>fabids</taxon>
        <taxon>Fabales</taxon>
        <taxon>Fabaceae</taxon>
        <taxon>Papilionoideae</taxon>
        <taxon>50 kb inversion clade</taxon>
        <taxon>dalbergioids sensu lato</taxon>
        <taxon>Dalbergieae</taxon>
        <taxon>Pterocarpus clade</taxon>
        <taxon>Arachis</taxon>
    </lineage>
</organism>
<evidence type="ECO:0000313" key="2">
    <source>
        <dbReference type="Proteomes" id="UP000289738"/>
    </source>
</evidence>
<protein>
    <submittedName>
        <fullName evidence="1">Uncharacterized protein</fullName>
    </submittedName>
</protein>
<dbReference type="PANTHER" id="PTHR48040">
    <property type="entry name" value="PLEIOTROPIC DRUG RESISTANCE PROTEIN 1-LIKE ISOFORM X1"/>
    <property type="match status" value="1"/>
</dbReference>
<gene>
    <name evidence="1" type="ORF">Ahy_A07g036162</name>
</gene>
<dbReference type="Proteomes" id="UP000289738">
    <property type="component" value="Chromosome A07"/>
</dbReference>
<evidence type="ECO:0000313" key="1">
    <source>
        <dbReference type="EMBL" id="RYR49634.1"/>
    </source>
</evidence>
<comment type="caution">
    <text evidence="1">The sequence shown here is derived from an EMBL/GenBank/DDBJ whole genome shotgun (WGS) entry which is preliminary data.</text>
</comment>
<keyword evidence="2" id="KW-1185">Reference proteome</keyword>